<evidence type="ECO:0000256" key="3">
    <source>
        <dbReference type="ARBA" id="ARBA00022692"/>
    </source>
</evidence>
<dbReference type="GO" id="GO:0005886">
    <property type="term" value="C:plasma membrane"/>
    <property type="evidence" value="ECO:0007669"/>
    <property type="project" value="UniProtKB-SubCell"/>
</dbReference>
<evidence type="ECO:0000256" key="4">
    <source>
        <dbReference type="ARBA" id="ARBA00022989"/>
    </source>
</evidence>
<comment type="caution">
    <text evidence="7">The sequence shown here is derived from an EMBL/GenBank/DDBJ whole genome shotgun (WGS) entry which is preliminary data.</text>
</comment>
<keyword evidence="8" id="KW-1185">Reference proteome</keyword>
<feature type="transmembrane region" description="Helical" evidence="6">
    <location>
        <begin position="182"/>
        <end position="202"/>
    </location>
</feature>
<dbReference type="PANTHER" id="PTHR39087">
    <property type="entry name" value="UPF0104 MEMBRANE PROTEIN MJ1595"/>
    <property type="match status" value="1"/>
</dbReference>
<accession>A0A3A3GEF1</accession>
<dbReference type="InterPro" id="IPR022791">
    <property type="entry name" value="L-PG_synthase/AglD"/>
</dbReference>
<feature type="transmembrane region" description="Helical" evidence="6">
    <location>
        <begin position="150"/>
        <end position="170"/>
    </location>
</feature>
<feature type="transmembrane region" description="Helical" evidence="6">
    <location>
        <begin position="29"/>
        <end position="47"/>
    </location>
</feature>
<evidence type="ECO:0000313" key="8">
    <source>
        <dbReference type="Proteomes" id="UP000265955"/>
    </source>
</evidence>
<sequence length="331" mass="36634">MNAEADRRPVAPSDQPAGHGLTSKPWWPWTKRLLTLAFFTLVGYLLITQARTIEWDEVFDTMRRRPLQGILIAAAFGAASYTLYSCFDLIGRYTTGHQLGVRQVMTVNFISYAFNLNLGSLVGGVAFRYRLYSRLGLDAEVTTRVVAMSMLTNWLGYLLLAGLVFVWRPIPVPEDWKLDVLGLRILGGVLLALAFAYLVLCATMRKRSWNIKGHELTLPSLRLALLQLMMSSANWLLISAVMYMLLEQKIAFPVVLGVLLVAAIAGVITHVPAGLGVLEAVFVTLLSDQVSKSELLAALLTYRAIYYLAPLAVATVVYLLVEAVARKKANN</sequence>
<organism evidence="7 8">
    <name type="scientific">Noviherbaspirillum saxi</name>
    <dbReference type="NCBI Taxonomy" id="2320863"/>
    <lineage>
        <taxon>Bacteria</taxon>
        <taxon>Pseudomonadati</taxon>
        <taxon>Pseudomonadota</taxon>
        <taxon>Betaproteobacteria</taxon>
        <taxon>Burkholderiales</taxon>
        <taxon>Oxalobacteraceae</taxon>
        <taxon>Noviherbaspirillum</taxon>
    </lineage>
</organism>
<keyword evidence="3 6" id="KW-0812">Transmembrane</keyword>
<comment type="subcellular location">
    <subcellularLocation>
        <location evidence="1">Cell membrane</location>
        <topology evidence="1">Multi-pass membrane protein</topology>
    </subcellularLocation>
</comment>
<dbReference type="EMBL" id="QYUO01000001">
    <property type="protein sequence ID" value="RJF99279.1"/>
    <property type="molecule type" value="Genomic_DNA"/>
</dbReference>
<dbReference type="Pfam" id="PF03706">
    <property type="entry name" value="LPG_synthase_TM"/>
    <property type="match status" value="1"/>
</dbReference>
<feature type="transmembrane region" description="Helical" evidence="6">
    <location>
        <begin position="304"/>
        <end position="321"/>
    </location>
</feature>
<evidence type="ECO:0000256" key="2">
    <source>
        <dbReference type="ARBA" id="ARBA00022475"/>
    </source>
</evidence>
<reference evidence="8" key="1">
    <citation type="submission" date="2018-09" db="EMBL/GenBank/DDBJ databases">
        <authorList>
            <person name="Zhu H."/>
        </authorList>
    </citation>
    <scope>NUCLEOTIDE SEQUENCE [LARGE SCALE GENOMIC DNA]</scope>
    <source>
        <strain evidence="8">K1R23-30</strain>
    </source>
</reference>
<evidence type="ECO:0000256" key="6">
    <source>
        <dbReference type="SAM" id="Phobius"/>
    </source>
</evidence>
<proteinExistence type="predicted"/>
<gene>
    <name evidence="7" type="ORF">D3871_12675</name>
</gene>
<keyword evidence="4 6" id="KW-1133">Transmembrane helix</keyword>
<protein>
    <submittedName>
        <fullName evidence="7">UPF0104 family protein</fullName>
    </submittedName>
</protein>
<feature type="transmembrane region" description="Helical" evidence="6">
    <location>
        <begin position="110"/>
        <end position="129"/>
    </location>
</feature>
<evidence type="ECO:0000256" key="5">
    <source>
        <dbReference type="ARBA" id="ARBA00023136"/>
    </source>
</evidence>
<dbReference type="PANTHER" id="PTHR39087:SF2">
    <property type="entry name" value="UPF0104 MEMBRANE PROTEIN MJ1595"/>
    <property type="match status" value="1"/>
</dbReference>
<evidence type="ECO:0000256" key="1">
    <source>
        <dbReference type="ARBA" id="ARBA00004651"/>
    </source>
</evidence>
<dbReference type="RefSeq" id="WP_119769220.1">
    <property type="nucleotide sequence ID" value="NZ_QYUO01000001.1"/>
</dbReference>
<dbReference type="AlphaFoldDB" id="A0A3A3GEF1"/>
<keyword evidence="5 6" id="KW-0472">Membrane</keyword>
<dbReference type="Proteomes" id="UP000265955">
    <property type="component" value="Unassembled WGS sequence"/>
</dbReference>
<dbReference type="OrthoDB" id="5998304at2"/>
<evidence type="ECO:0000313" key="7">
    <source>
        <dbReference type="EMBL" id="RJF99279.1"/>
    </source>
</evidence>
<name>A0A3A3GEF1_9BURK</name>
<keyword evidence="2" id="KW-1003">Cell membrane</keyword>
<feature type="transmembrane region" description="Helical" evidence="6">
    <location>
        <begin position="67"/>
        <end position="90"/>
    </location>
</feature>
<feature type="transmembrane region" description="Helical" evidence="6">
    <location>
        <begin position="250"/>
        <end position="283"/>
    </location>
</feature>